<organism evidence="11 12">
    <name type="scientific">Gonium pectorale</name>
    <name type="common">Green alga</name>
    <dbReference type="NCBI Taxonomy" id="33097"/>
    <lineage>
        <taxon>Eukaryota</taxon>
        <taxon>Viridiplantae</taxon>
        <taxon>Chlorophyta</taxon>
        <taxon>core chlorophytes</taxon>
        <taxon>Chlorophyceae</taxon>
        <taxon>CS clade</taxon>
        <taxon>Chlamydomonadales</taxon>
        <taxon>Volvocaceae</taxon>
        <taxon>Gonium</taxon>
    </lineage>
</organism>
<evidence type="ECO:0000313" key="12">
    <source>
        <dbReference type="Proteomes" id="UP000075714"/>
    </source>
</evidence>
<dbReference type="STRING" id="33097.A0A150GCP9"/>
<dbReference type="InterPro" id="IPR000719">
    <property type="entry name" value="Prot_kinase_dom"/>
</dbReference>
<evidence type="ECO:0000256" key="5">
    <source>
        <dbReference type="ARBA" id="ARBA00022777"/>
    </source>
</evidence>
<feature type="domain" description="Protein kinase" evidence="10">
    <location>
        <begin position="1"/>
        <end position="237"/>
    </location>
</feature>
<comment type="caution">
    <text evidence="11">The sequence shown here is derived from an EMBL/GenBank/DDBJ whole genome shotgun (WGS) entry which is preliminary data.</text>
</comment>
<feature type="region of interest" description="Disordered" evidence="9">
    <location>
        <begin position="396"/>
        <end position="486"/>
    </location>
</feature>
<dbReference type="Proteomes" id="UP000075714">
    <property type="component" value="Unassembled WGS sequence"/>
</dbReference>
<dbReference type="CDD" id="cd08215">
    <property type="entry name" value="STKc_Nek"/>
    <property type="match status" value="1"/>
</dbReference>
<dbReference type="InterPro" id="IPR051131">
    <property type="entry name" value="NEK_Ser/Thr_kinase_NIMA"/>
</dbReference>
<evidence type="ECO:0000313" key="11">
    <source>
        <dbReference type="EMBL" id="KXZ47617.1"/>
    </source>
</evidence>
<sequence>MLCFMSKVIERRRSRPQDDHAGALREAQLLDSLDHPNIIRYRESFVDKDGSLCIVTSFCEEGDLFTRIRKKASQKEYFTEQEVMNMFVQIASAISYIHSKRVLHRDLKTQNIFIARGGIIKLGDFGISKVLERTDAFATTVTGTPYYMAPEICTNQPYTYKSDIWSLGCVLYELCTLKHAFAADSLLSLVYQIVRGNFPPIPTDQFSSGLSDLVNRLLARDAGARPSLGEVFKLSYVQQHLERFKAEEHRRSLKPSTSLARRKQLLDAAPGGGENDAHLTPRQKVERKKAIDRERRELEMRLAAMSANKNREQAAARKKEMLYGSNVGLPSAQPQQQQQQGFGFEDDELPNMGTVRVEETSRGAPTRGGSRGIWDVDAPGPAPAGAVNPYGATLPSQARIQQQQQQQQQATASALDHGSPGGAGQWTWDRNGMAGLADDMPNMGTVQMTHGPGQLPSHGSPARPLEYTAGNRTNASDSPLMGSVNLGNSRTLRTAANATAGGALGVSAGRPQSGGGGALASDRPASSYSAARSYGGASVSYNGGGASPSPAVRQAAGSVHASAAAGRHGAASAPHASAGHHAAHHRDDDDDDGAYSDDFEEDDDEDQVVQHQRSLIIQKMEAASRMDDGRESIAAVKERVLQIGAKSDKVRTLHQKGLTELGTKFDAVYDYLSRVRRQEPPPEEREVQRRLLEIVGDKTRMPGCFTVDQLVFTEQMYS</sequence>
<evidence type="ECO:0000256" key="3">
    <source>
        <dbReference type="ARBA" id="ARBA00022679"/>
    </source>
</evidence>
<feature type="compositionally biased region" description="Acidic residues" evidence="9">
    <location>
        <begin position="588"/>
        <end position="607"/>
    </location>
</feature>
<feature type="region of interest" description="Disordered" evidence="9">
    <location>
        <begin position="503"/>
        <end position="530"/>
    </location>
</feature>
<gene>
    <name evidence="11" type="ORF">GPECTOR_34g776</name>
</gene>
<evidence type="ECO:0000256" key="2">
    <source>
        <dbReference type="ARBA" id="ARBA00022527"/>
    </source>
</evidence>
<dbReference type="Gene3D" id="1.10.510.10">
    <property type="entry name" value="Transferase(Phosphotransferase) domain 1"/>
    <property type="match status" value="1"/>
</dbReference>
<dbReference type="FunFam" id="1.10.510.10:FF:000869">
    <property type="entry name" value="Nek protein kinase"/>
    <property type="match status" value="1"/>
</dbReference>
<dbReference type="PANTHER" id="PTHR44899">
    <property type="entry name" value="CAMK FAMILY PROTEIN KINASE"/>
    <property type="match status" value="1"/>
</dbReference>
<feature type="region of interest" description="Disordered" evidence="9">
    <location>
        <begin position="544"/>
        <end position="607"/>
    </location>
</feature>
<dbReference type="AlphaFoldDB" id="A0A150GCP9"/>
<dbReference type="EMBL" id="LSYV01000035">
    <property type="protein sequence ID" value="KXZ47617.1"/>
    <property type="molecule type" value="Genomic_DNA"/>
</dbReference>
<evidence type="ECO:0000259" key="10">
    <source>
        <dbReference type="PROSITE" id="PS50011"/>
    </source>
</evidence>
<dbReference type="SMART" id="SM00220">
    <property type="entry name" value="S_TKc"/>
    <property type="match status" value="1"/>
</dbReference>
<dbReference type="SUPFAM" id="SSF56112">
    <property type="entry name" value="Protein kinase-like (PK-like)"/>
    <property type="match status" value="1"/>
</dbReference>
<dbReference type="GO" id="GO:0005524">
    <property type="term" value="F:ATP binding"/>
    <property type="evidence" value="ECO:0007669"/>
    <property type="project" value="UniProtKB-KW"/>
</dbReference>
<dbReference type="InterPro" id="IPR008271">
    <property type="entry name" value="Ser/Thr_kinase_AS"/>
</dbReference>
<keyword evidence="12" id="KW-1185">Reference proteome</keyword>
<dbReference type="OrthoDB" id="248923at2759"/>
<feature type="compositionally biased region" description="Low complexity" evidence="9">
    <location>
        <begin position="520"/>
        <end position="530"/>
    </location>
</feature>
<dbReference type="PROSITE" id="PS50011">
    <property type="entry name" value="PROTEIN_KINASE_DOM"/>
    <property type="match status" value="1"/>
</dbReference>
<accession>A0A150GCP9</accession>
<evidence type="ECO:0000256" key="6">
    <source>
        <dbReference type="ARBA" id="ARBA00022840"/>
    </source>
</evidence>
<comment type="catalytic activity">
    <reaction evidence="7">
        <text>L-threonyl-[protein] + ATP = O-phospho-L-threonyl-[protein] + ADP + H(+)</text>
        <dbReference type="Rhea" id="RHEA:46608"/>
        <dbReference type="Rhea" id="RHEA-COMP:11060"/>
        <dbReference type="Rhea" id="RHEA-COMP:11605"/>
        <dbReference type="ChEBI" id="CHEBI:15378"/>
        <dbReference type="ChEBI" id="CHEBI:30013"/>
        <dbReference type="ChEBI" id="CHEBI:30616"/>
        <dbReference type="ChEBI" id="CHEBI:61977"/>
        <dbReference type="ChEBI" id="CHEBI:456216"/>
        <dbReference type="EC" id="2.7.11.1"/>
    </reaction>
</comment>
<dbReference type="GO" id="GO:0004674">
    <property type="term" value="F:protein serine/threonine kinase activity"/>
    <property type="evidence" value="ECO:0007669"/>
    <property type="project" value="UniProtKB-KW"/>
</dbReference>
<comment type="catalytic activity">
    <reaction evidence="8">
        <text>L-seryl-[protein] + ATP = O-phospho-L-seryl-[protein] + ADP + H(+)</text>
        <dbReference type="Rhea" id="RHEA:17989"/>
        <dbReference type="Rhea" id="RHEA-COMP:9863"/>
        <dbReference type="Rhea" id="RHEA-COMP:11604"/>
        <dbReference type="ChEBI" id="CHEBI:15378"/>
        <dbReference type="ChEBI" id="CHEBI:29999"/>
        <dbReference type="ChEBI" id="CHEBI:30616"/>
        <dbReference type="ChEBI" id="CHEBI:83421"/>
        <dbReference type="ChEBI" id="CHEBI:456216"/>
        <dbReference type="EC" id="2.7.11.1"/>
    </reaction>
</comment>
<evidence type="ECO:0000256" key="7">
    <source>
        <dbReference type="ARBA" id="ARBA00047899"/>
    </source>
</evidence>
<proteinExistence type="predicted"/>
<evidence type="ECO:0000256" key="9">
    <source>
        <dbReference type="SAM" id="MobiDB-lite"/>
    </source>
</evidence>
<feature type="compositionally biased region" description="Low complexity" evidence="9">
    <location>
        <begin position="555"/>
        <end position="580"/>
    </location>
</feature>
<feature type="region of interest" description="Disordered" evidence="9">
    <location>
        <begin position="328"/>
        <end position="349"/>
    </location>
</feature>
<dbReference type="InterPro" id="IPR011009">
    <property type="entry name" value="Kinase-like_dom_sf"/>
</dbReference>
<feature type="region of interest" description="Disordered" evidence="9">
    <location>
        <begin position="267"/>
        <end position="292"/>
    </location>
</feature>
<evidence type="ECO:0000256" key="1">
    <source>
        <dbReference type="ARBA" id="ARBA00012513"/>
    </source>
</evidence>
<keyword evidence="3" id="KW-0808">Transferase</keyword>
<keyword evidence="4" id="KW-0547">Nucleotide-binding</keyword>
<name>A0A150GCP9_GONPE</name>
<keyword evidence="5" id="KW-0418">Kinase</keyword>
<evidence type="ECO:0000256" key="4">
    <source>
        <dbReference type="ARBA" id="ARBA00022741"/>
    </source>
</evidence>
<evidence type="ECO:0000256" key="8">
    <source>
        <dbReference type="ARBA" id="ARBA00048679"/>
    </source>
</evidence>
<dbReference type="Pfam" id="PF00069">
    <property type="entry name" value="Pkinase"/>
    <property type="match status" value="1"/>
</dbReference>
<keyword evidence="6" id="KW-0067">ATP-binding</keyword>
<dbReference type="PANTHER" id="PTHR44899:SF7">
    <property type="entry name" value="NIMA-RELATED KINASE"/>
    <property type="match status" value="1"/>
</dbReference>
<keyword evidence="2" id="KW-0723">Serine/threonine-protein kinase</keyword>
<protein>
    <recommendedName>
        <fullName evidence="1">non-specific serine/threonine protein kinase</fullName>
        <ecNumber evidence="1">2.7.11.1</ecNumber>
    </recommendedName>
</protein>
<dbReference type="EC" id="2.7.11.1" evidence="1"/>
<dbReference type="PROSITE" id="PS00108">
    <property type="entry name" value="PROTEIN_KINASE_ST"/>
    <property type="match status" value="1"/>
</dbReference>
<reference evidence="12" key="1">
    <citation type="journal article" date="2016" name="Nat. Commun.">
        <title>The Gonium pectorale genome demonstrates co-option of cell cycle regulation during the evolution of multicellularity.</title>
        <authorList>
            <person name="Hanschen E.R."/>
            <person name="Marriage T.N."/>
            <person name="Ferris P.J."/>
            <person name="Hamaji T."/>
            <person name="Toyoda A."/>
            <person name="Fujiyama A."/>
            <person name="Neme R."/>
            <person name="Noguchi H."/>
            <person name="Minakuchi Y."/>
            <person name="Suzuki M."/>
            <person name="Kawai-Toyooka H."/>
            <person name="Smith D.R."/>
            <person name="Sparks H."/>
            <person name="Anderson J."/>
            <person name="Bakaric R."/>
            <person name="Luria V."/>
            <person name="Karger A."/>
            <person name="Kirschner M.W."/>
            <person name="Durand P.M."/>
            <person name="Michod R.E."/>
            <person name="Nozaki H."/>
            <person name="Olson B.J."/>
        </authorList>
    </citation>
    <scope>NUCLEOTIDE SEQUENCE [LARGE SCALE GENOMIC DNA]</scope>
    <source>
        <strain evidence="12">NIES-2863</strain>
    </source>
</reference>